<dbReference type="AlphaFoldDB" id="A0A1F7WA16"/>
<keyword evidence="1" id="KW-0812">Transmembrane</keyword>
<organism evidence="3 4">
    <name type="scientific">Candidatus Uhrbacteria bacterium RIFOXYB2_FULL_45_11</name>
    <dbReference type="NCBI Taxonomy" id="1802421"/>
    <lineage>
        <taxon>Bacteria</taxon>
        <taxon>Candidatus Uhriibacteriota</taxon>
    </lineage>
</organism>
<dbReference type="EMBL" id="MGFD01000006">
    <property type="protein sequence ID" value="OGL99642.1"/>
    <property type="molecule type" value="Genomic_DNA"/>
</dbReference>
<dbReference type="InterPro" id="IPR025275">
    <property type="entry name" value="DUF4015"/>
</dbReference>
<dbReference type="InterPro" id="IPR017853">
    <property type="entry name" value="GH"/>
</dbReference>
<reference evidence="3 4" key="1">
    <citation type="journal article" date="2016" name="Nat. Commun.">
        <title>Thousands of microbial genomes shed light on interconnected biogeochemical processes in an aquifer system.</title>
        <authorList>
            <person name="Anantharaman K."/>
            <person name="Brown C.T."/>
            <person name="Hug L.A."/>
            <person name="Sharon I."/>
            <person name="Castelle C.J."/>
            <person name="Probst A.J."/>
            <person name="Thomas B.C."/>
            <person name="Singh A."/>
            <person name="Wilkins M.J."/>
            <person name="Karaoz U."/>
            <person name="Brodie E.L."/>
            <person name="Williams K.H."/>
            <person name="Hubbard S.S."/>
            <person name="Banfield J.F."/>
        </authorList>
    </citation>
    <scope>NUCLEOTIDE SEQUENCE [LARGE SCALE GENOMIC DNA]</scope>
</reference>
<dbReference type="Pfam" id="PF13200">
    <property type="entry name" value="DUF4015"/>
    <property type="match status" value="2"/>
</dbReference>
<feature type="domain" description="DUF4015" evidence="2">
    <location>
        <begin position="82"/>
        <end position="340"/>
    </location>
</feature>
<comment type="caution">
    <text evidence="3">The sequence shown here is derived from an EMBL/GenBank/DDBJ whole genome shotgun (WGS) entry which is preliminary data.</text>
</comment>
<dbReference type="Proteomes" id="UP000177331">
    <property type="component" value="Unassembled WGS sequence"/>
</dbReference>
<accession>A0A1F7WA16</accession>
<evidence type="ECO:0000313" key="3">
    <source>
        <dbReference type="EMBL" id="OGL99642.1"/>
    </source>
</evidence>
<feature type="domain" description="DUF4015" evidence="2">
    <location>
        <begin position="366"/>
        <end position="421"/>
    </location>
</feature>
<dbReference type="SUPFAM" id="SSF51445">
    <property type="entry name" value="(Trans)glycosidases"/>
    <property type="match status" value="1"/>
</dbReference>
<protein>
    <recommendedName>
        <fullName evidence="2">DUF4015 domain-containing protein</fullName>
    </recommendedName>
</protein>
<proteinExistence type="predicted"/>
<sequence length="428" mass="47183">METPIFISRKFVLISTLCVVIVSVLLISVGIVQSNRVRVAQTSVQTFPSQKESVPLDASVSEPVETEPAAIVRVPLPEEVRGIYWTAFTAATKRADELITYMKKTGLNAVVIDLKMDNGQLAFAPNDASLTPYVMKKPAIQDLDALLKKLADDKIYRIARIAVMRDSAFASAHPTSALTFPGGSLWRDKTGSAWADPSSPVLVFYSLALAREAYARGFDEVQFDYVRFASDGKISSIVYPMYQKTELKVDAMKRFFAAVGDPLRAEKIPVSFDLFGLVCMANDGLGIGQRLEDVTPYTDFVSPMVYPSHYANGFQGFVNPAVHPYEVIKISLDHGAELLNPALTGTSSKDADGNEVKVPPIETEQKAWKEKDMSVRKQFRPWIQDFDIGAVYTGAMIEAQIKAVRDAGGSGFLIWNARNVYEPAKYTP</sequence>
<keyword evidence="1" id="KW-0472">Membrane</keyword>
<name>A0A1F7WA16_9BACT</name>
<evidence type="ECO:0000259" key="2">
    <source>
        <dbReference type="Pfam" id="PF13200"/>
    </source>
</evidence>
<evidence type="ECO:0000256" key="1">
    <source>
        <dbReference type="SAM" id="Phobius"/>
    </source>
</evidence>
<feature type="transmembrane region" description="Helical" evidence="1">
    <location>
        <begin position="12"/>
        <end position="32"/>
    </location>
</feature>
<gene>
    <name evidence="3" type="ORF">A2318_01540</name>
</gene>
<evidence type="ECO:0000313" key="4">
    <source>
        <dbReference type="Proteomes" id="UP000177331"/>
    </source>
</evidence>
<keyword evidence="1" id="KW-1133">Transmembrane helix</keyword>